<proteinExistence type="predicted"/>
<evidence type="ECO:0000313" key="3">
    <source>
        <dbReference type="EMBL" id="ATY66764.1"/>
    </source>
</evidence>
<comment type="subunit">
    <text evidence="1">Component of the NuA4 histone acetyltransferase complex.</text>
</comment>
<evidence type="ECO:0000256" key="1">
    <source>
        <dbReference type="ARBA" id="ARBA00011353"/>
    </source>
</evidence>
<feature type="compositionally biased region" description="Low complexity" evidence="2">
    <location>
        <begin position="1227"/>
        <end position="1241"/>
    </location>
</feature>
<sequence length="1261" mass="137605">MPRSKKSARTGKKKPTAPPIQTGWFTIRRILDERRVANTTEYLVDWDDDATTGASHTPTWVVSADVTALAKEEWKKSKASSTPIPLPATLGSSASQVDQSPRPANFRQIERTKSKTRARSCSTASSIDAGPATKRPRYSSSPSTDQVPSIVSGPSPSPAADVPEIEYFTNSNPPTEICIGIPKAPNFDTSEFFSVCRSQSASHPSQSLSELEEQDQRVALSSQISLRTVPDSQDYSGQSLSTASLQKATDHFVSSLVASDGVEIPDSLERDVIPDSLDRDRNHTITPSGTGDLQEYIPQSSIPAGLNASSVIPSRQEVTKEQSLPEVLGLDSTPGDSDQPHRLSQIAAKASLGASSGEALVFLSQIEIHEPSLLLSSSPGHEPSHPSPSQAATSTAPQVNHGISQDAQVVHNFLDTESEDVTDSNNTKIAEISGYPLQHDISMADNMHGNSGTQRSAVDELNELFTLHSRTYSQTRPEEVTNEPINTDIEVSDLSEAQKEVQQNSPPTTGALESSHWHPPTVEAVDDPDLSGTAIAFDTQPAANTQILVPIHTHQELPDTISPSDILETAGAVLDANTDPMLDSLGVTPAAIFGSSAEHFSAGQQPPGSPSSSTTSDEPALMQHVITLPFQANLRPQYDDTLLAHRKYITEFSKVFSNEEYVDPKPSLVAKIDDLFLALRNYCDYPQDLVGTTLEKLSPPEQAKYACDANPKFCFVFELLQGIETNIRVLIIAQSIELLQLLAHITTTLDIDCSARALGSLDNNSNDSACNVTLALPSEEIDIDEFEVVIGFDHSFSGSPVAKALSPEGQAVRPPMLLSLVTTHSIEHIDRHLPEELSPLERRNALLATIVNARKLTTDPDRGYPEPHEIASMFCDFLNGAVEGVLWDPIPVPEEVLDVYMSSQSQSQQPAVVEAEGNRKRKLDDYDEEEAKRARTIPKGSTTCKEEVPLPDDVRQLLDSASTASENLPGSGVSIQISLSVLQAIAEKMSELERRVALSETEAQYKGVIESLEARLKEYERTSGKTYEKYRAAVEERSNFEREKKEADAALQSAQEAAQKKSTNLQAKIDELEAAVSRLTSGGEGEGANPLATSEKLLHEARQTVNRLEKRLQNATQDGEYAKNAYQEASSAATALQTENRELKGQNEKLRSRGSENVVRIHEMQHASMAKVYLKQVDELQTQKRERERELDRVREELRQARTRRETRQASVPRSPRMGLMSHSTGRPNPTSRGTSPTGTTEAGGAMIGAQPNGRWNHLRE</sequence>
<feature type="region of interest" description="Disordered" evidence="2">
    <location>
        <begin position="494"/>
        <end position="524"/>
    </location>
</feature>
<organism evidence="3 4">
    <name type="scientific">Cordyceps militaris</name>
    <name type="common">Caterpillar fungus</name>
    <name type="synonym">Clavaria militaris</name>
    <dbReference type="NCBI Taxonomy" id="73501"/>
    <lineage>
        <taxon>Eukaryota</taxon>
        <taxon>Fungi</taxon>
        <taxon>Dikarya</taxon>
        <taxon>Ascomycota</taxon>
        <taxon>Pezizomycotina</taxon>
        <taxon>Sordariomycetes</taxon>
        <taxon>Hypocreomycetidae</taxon>
        <taxon>Hypocreales</taxon>
        <taxon>Cordycipitaceae</taxon>
        <taxon>Cordyceps</taxon>
    </lineage>
</organism>
<feature type="compositionally biased region" description="Polar residues" evidence="2">
    <location>
        <begin position="90"/>
        <end position="99"/>
    </location>
</feature>
<dbReference type="AlphaFoldDB" id="A0A2H4SUI7"/>
<feature type="region of interest" description="Disordered" evidence="2">
    <location>
        <begin position="374"/>
        <end position="398"/>
    </location>
</feature>
<dbReference type="InterPro" id="IPR016197">
    <property type="entry name" value="Chromo-like_dom_sf"/>
</dbReference>
<dbReference type="Gene3D" id="2.40.50.40">
    <property type="match status" value="1"/>
</dbReference>
<protein>
    <submittedName>
        <fullName evidence="3">Chromo domain</fullName>
    </submittedName>
</protein>
<dbReference type="EMBL" id="CP023327">
    <property type="protein sequence ID" value="ATY66764.1"/>
    <property type="molecule type" value="Genomic_DNA"/>
</dbReference>
<dbReference type="OrthoDB" id="3647690at2759"/>
<feature type="region of interest" description="Disordered" evidence="2">
    <location>
        <begin position="275"/>
        <end position="297"/>
    </location>
</feature>
<accession>A0A2H4SUI7</accession>
<dbReference type="Proteomes" id="UP000323067">
    <property type="component" value="Chromosome ii"/>
</dbReference>
<feature type="region of interest" description="Disordered" evidence="2">
    <location>
        <begin position="599"/>
        <end position="618"/>
    </location>
</feature>
<feature type="compositionally biased region" description="Polar residues" evidence="2">
    <location>
        <begin position="500"/>
        <end position="512"/>
    </location>
</feature>
<feature type="region of interest" description="Disordered" evidence="2">
    <location>
        <begin position="1198"/>
        <end position="1261"/>
    </location>
</feature>
<reference evidence="3 4" key="1">
    <citation type="journal article" date="2017" name="BMC Genomics">
        <title>Chromosome level assembly and secondary metabolite potential of the parasitic fungus Cordyceps militaris.</title>
        <authorList>
            <person name="Kramer G.J."/>
            <person name="Nodwell J.R."/>
        </authorList>
    </citation>
    <scope>NUCLEOTIDE SEQUENCE [LARGE SCALE GENOMIC DNA]</scope>
    <source>
        <strain evidence="3 4">ATCC 34164</strain>
    </source>
</reference>
<dbReference type="Gene3D" id="3.40.50.12360">
    <property type="match status" value="1"/>
</dbReference>
<dbReference type="SUPFAM" id="SSF54160">
    <property type="entry name" value="Chromo domain-like"/>
    <property type="match status" value="1"/>
</dbReference>
<feature type="compositionally biased region" description="Polar residues" evidence="2">
    <location>
        <begin position="284"/>
        <end position="297"/>
    </location>
</feature>
<dbReference type="VEuPathDB" id="FungiDB:CCM_03754"/>
<feature type="compositionally biased region" description="Low complexity" evidence="2">
    <location>
        <begin position="603"/>
        <end position="616"/>
    </location>
</feature>
<dbReference type="VEuPathDB" id="FungiDB:A9K55_001042"/>
<dbReference type="InterPro" id="IPR038609">
    <property type="entry name" value="HDA1_su2/3_sf"/>
</dbReference>
<feature type="region of interest" description="Disordered" evidence="2">
    <location>
        <begin position="312"/>
        <end position="341"/>
    </location>
</feature>
<feature type="region of interest" description="Disordered" evidence="2">
    <location>
        <begin position="72"/>
        <end position="165"/>
    </location>
</feature>
<name>A0A2H4SUI7_CORMI</name>
<evidence type="ECO:0000313" key="4">
    <source>
        <dbReference type="Proteomes" id="UP000323067"/>
    </source>
</evidence>
<feature type="compositionally biased region" description="Basic and acidic residues" evidence="2">
    <location>
        <begin position="1198"/>
        <end position="1208"/>
    </location>
</feature>
<feature type="region of interest" description="Disordered" evidence="2">
    <location>
        <begin position="1"/>
        <end position="21"/>
    </location>
</feature>
<feature type="compositionally biased region" description="Basic residues" evidence="2">
    <location>
        <begin position="1"/>
        <end position="15"/>
    </location>
</feature>
<evidence type="ECO:0000256" key="2">
    <source>
        <dbReference type="SAM" id="MobiDB-lite"/>
    </source>
</evidence>
<gene>
    <name evidence="3" type="ORF">A9K55_001042</name>
</gene>